<dbReference type="EMBL" id="NHTK01006090">
    <property type="protein sequence ID" value="PPQ64218.1"/>
    <property type="molecule type" value="Genomic_DNA"/>
</dbReference>
<feature type="compositionally biased region" description="Low complexity" evidence="1">
    <location>
        <begin position="25"/>
        <end position="42"/>
    </location>
</feature>
<evidence type="ECO:0000256" key="1">
    <source>
        <dbReference type="SAM" id="MobiDB-lite"/>
    </source>
</evidence>
<dbReference type="InterPro" id="IPR011990">
    <property type="entry name" value="TPR-like_helical_dom_sf"/>
</dbReference>
<dbReference type="PANTHER" id="PTHR21581">
    <property type="entry name" value="D-ALANYL-D-ALANINE CARBOXYPEPTIDASE"/>
    <property type="match status" value="1"/>
</dbReference>
<dbReference type="STRING" id="181874.A0A409VB96"/>
<feature type="compositionally biased region" description="Polar residues" evidence="1">
    <location>
        <begin position="200"/>
        <end position="211"/>
    </location>
</feature>
<dbReference type="AlphaFoldDB" id="A0A409VB96"/>
<dbReference type="InParanoid" id="A0A409VB96"/>
<dbReference type="Gene3D" id="1.25.40.10">
    <property type="entry name" value="Tetratricopeptide repeat domain"/>
    <property type="match status" value="1"/>
</dbReference>
<feature type="compositionally biased region" description="Basic residues" evidence="1">
    <location>
        <begin position="99"/>
        <end position="110"/>
    </location>
</feature>
<evidence type="ECO:0000313" key="2">
    <source>
        <dbReference type="EMBL" id="PPQ64218.1"/>
    </source>
</evidence>
<feature type="compositionally biased region" description="Pro residues" evidence="1">
    <location>
        <begin position="234"/>
        <end position="246"/>
    </location>
</feature>
<comment type="caution">
    <text evidence="2">The sequence shown here is derived from an EMBL/GenBank/DDBJ whole genome shotgun (WGS) entry which is preliminary data.</text>
</comment>
<dbReference type="PANTHER" id="PTHR21581:SF6">
    <property type="entry name" value="TRAFFICKING PROTEIN PARTICLE COMPLEX SUBUNIT 12"/>
    <property type="match status" value="1"/>
</dbReference>
<protein>
    <submittedName>
        <fullName evidence="2">Uncharacterized protein</fullName>
    </submittedName>
</protein>
<gene>
    <name evidence="2" type="ORF">CVT24_008594</name>
</gene>
<sequence>MMTLSIFDTTNGNKLIKPRQRRSSHTPSTTSNSSSSSTHRPQLSASGAISAPTTPHKKGIKRDGDDSSSNNSLHLKKSPSVKVVAKKVVKRLDDIYHHVTHTKHHDHKERRISVSFSTHSKHSSSSTTTSTSTTPDELPHDPIPIVIVPMADTTSPRLPPAIVSDLTQPVQHKKDASDPFFDDEEGDALSAEEEEGKETPSMQQSVTSSANDVDVSLASPVPFPSPLPNLNKEVPPPPEEAPPPVLEPQQEDDEEDAAPDIYLPALIVPNMFLPIPNTDPLTTLLNKYIYPPEKRPKRDLTGDWQRADFHTLVMTNSWRALARMARDRLITSDPSDLSLILGLWHLRLSCLARLRLFNQTAAECTNLFTALNAVEPIEARSYVFDRLLPFELEVMHTRLKYWAADHMGYVDALSALLARCKAKCREASRITREAREARGGRDDGKEEETLVPMWKERGARVTLILASQLVEMKETSAATSLLESLASSQPTSTPSSPLISAIGRIYLQSGDIASAQRHFTSVQADPNADEALKRMNSALLQCAMGEWEGAEEELRAVLEGVQGGGDNYVAVNNLAVVLLGQGKVKEGIEVLEMALAASPATLVVAEPFLFNLATLYELRSTIGFEKKKDLLIEVAKWSGDGLRTNCLKMPAN</sequence>
<dbReference type="SUPFAM" id="SSF48452">
    <property type="entry name" value="TPR-like"/>
    <property type="match status" value="1"/>
</dbReference>
<feature type="compositionally biased region" description="Low complexity" evidence="1">
    <location>
        <begin position="113"/>
        <end position="134"/>
    </location>
</feature>
<feature type="region of interest" description="Disordered" evidence="1">
    <location>
        <begin position="99"/>
        <end position="143"/>
    </location>
</feature>
<keyword evidence="3" id="KW-1185">Reference proteome</keyword>
<reference evidence="2 3" key="1">
    <citation type="journal article" date="2018" name="Evol. Lett.">
        <title>Horizontal gene cluster transfer increased hallucinogenic mushroom diversity.</title>
        <authorList>
            <person name="Reynolds H.T."/>
            <person name="Vijayakumar V."/>
            <person name="Gluck-Thaler E."/>
            <person name="Korotkin H.B."/>
            <person name="Matheny P.B."/>
            <person name="Slot J.C."/>
        </authorList>
    </citation>
    <scope>NUCLEOTIDE SEQUENCE [LARGE SCALE GENOMIC DNA]</scope>
    <source>
        <strain evidence="2 3">2629</strain>
    </source>
</reference>
<accession>A0A409VB96</accession>
<organism evidence="2 3">
    <name type="scientific">Panaeolus cyanescens</name>
    <dbReference type="NCBI Taxonomy" id="181874"/>
    <lineage>
        <taxon>Eukaryota</taxon>
        <taxon>Fungi</taxon>
        <taxon>Dikarya</taxon>
        <taxon>Basidiomycota</taxon>
        <taxon>Agaricomycotina</taxon>
        <taxon>Agaricomycetes</taxon>
        <taxon>Agaricomycetidae</taxon>
        <taxon>Agaricales</taxon>
        <taxon>Agaricineae</taxon>
        <taxon>Galeropsidaceae</taxon>
        <taxon>Panaeolus</taxon>
    </lineage>
</organism>
<dbReference type="OrthoDB" id="428342at2759"/>
<feature type="compositionally biased region" description="Polar residues" evidence="1">
    <location>
        <begin position="1"/>
        <end position="13"/>
    </location>
</feature>
<dbReference type="GO" id="GO:0030008">
    <property type="term" value="C:TRAPP complex"/>
    <property type="evidence" value="ECO:0007669"/>
    <property type="project" value="TreeGrafter"/>
</dbReference>
<feature type="region of interest" description="Disordered" evidence="1">
    <location>
        <begin position="1"/>
        <end position="82"/>
    </location>
</feature>
<feature type="region of interest" description="Disordered" evidence="1">
    <location>
        <begin position="156"/>
        <end position="255"/>
    </location>
</feature>
<proteinExistence type="predicted"/>
<feature type="compositionally biased region" description="Polar residues" evidence="1">
    <location>
        <begin position="43"/>
        <end position="53"/>
    </location>
</feature>
<name>A0A409VB96_9AGAR</name>
<feature type="compositionally biased region" description="Acidic residues" evidence="1">
    <location>
        <begin position="180"/>
        <end position="196"/>
    </location>
</feature>
<dbReference type="Proteomes" id="UP000284842">
    <property type="component" value="Unassembled WGS sequence"/>
</dbReference>
<evidence type="ECO:0000313" key="3">
    <source>
        <dbReference type="Proteomes" id="UP000284842"/>
    </source>
</evidence>
<dbReference type="GO" id="GO:0005794">
    <property type="term" value="C:Golgi apparatus"/>
    <property type="evidence" value="ECO:0007669"/>
    <property type="project" value="TreeGrafter"/>
</dbReference>